<dbReference type="EMBL" id="SAUZ01000037">
    <property type="protein sequence ID" value="RWR16772.1"/>
    <property type="molecule type" value="Genomic_DNA"/>
</dbReference>
<keyword evidence="5 7" id="KW-1133">Transmembrane helix</keyword>
<gene>
    <name evidence="11" type="ORF">D2T29_06395</name>
    <name evidence="9" type="ORF">D2T30_20845</name>
    <name evidence="10" type="ORF">D2T31_19845</name>
    <name evidence="8" type="ORF">D2T33_18125</name>
</gene>
<evidence type="ECO:0000256" key="2">
    <source>
        <dbReference type="ARBA" id="ARBA00011006"/>
    </source>
</evidence>
<evidence type="ECO:0000256" key="5">
    <source>
        <dbReference type="ARBA" id="ARBA00022989"/>
    </source>
</evidence>
<sequence length="81" mass="8306">MGLGFFASIIIGGLAGWIGSRIMDANTGIFLNVILGIVGAIIANAILALLGIYAANAWLPQLIVGTLGAIILIALGRAFKR</sequence>
<evidence type="ECO:0000256" key="1">
    <source>
        <dbReference type="ARBA" id="ARBA00004651"/>
    </source>
</evidence>
<keyword evidence="4 7" id="KW-0812">Transmembrane</keyword>
<comment type="subcellular location">
    <subcellularLocation>
        <location evidence="1">Cell membrane</location>
        <topology evidence="1">Multi-pass membrane protein</topology>
    </subcellularLocation>
</comment>
<proteinExistence type="inferred from homology"/>
<protein>
    <submittedName>
        <fullName evidence="9">GlsB/YeaQ/YmgE family stress response membrane protein</fullName>
    </submittedName>
</protein>
<comment type="caution">
    <text evidence="9">The sequence shown here is derived from an EMBL/GenBank/DDBJ whole genome shotgun (WGS) entry which is preliminary data.</text>
</comment>
<dbReference type="Pfam" id="PF04226">
    <property type="entry name" value="Transgly_assoc"/>
    <property type="match status" value="1"/>
</dbReference>
<accession>A0A443K0Z5</accession>
<evidence type="ECO:0000313" key="8">
    <source>
        <dbReference type="EMBL" id="RWR06814.1"/>
    </source>
</evidence>
<evidence type="ECO:0000313" key="14">
    <source>
        <dbReference type="Proteomes" id="UP000285295"/>
    </source>
</evidence>
<dbReference type="Proteomes" id="UP000284451">
    <property type="component" value="Unassembled WGS sequence"/>
</dbReference>
<dbReference type="RefSeq" id="WP_128185023.1">
    <property type="nucleotide sequence ID" value="NZ_JBHRSO010000064.1"/>
</dbReference>
<dbReference type="PANTHER" id="PTHR33884">
    <property type="entry name" value="UPF0410 PROTEIN YMGE"/>
    <property type="match status" value="1"/>
</dbReference>
<evidence type="ECO:0000256" key="7">
    <source>
        <dbReference type="SAM" id="Phobius"/>
    </source>
</evidence>
<keyword evidence="15" id="KW-1185">Reference proteome</keyword>
<feature type="transmembrane region" description="Helical" evidence="7">
    <location>
        <begin position="58"/>
        <end position="79"/>
    </location>
</feature>
<dbReference type="Proteomes" id="UP000285295">
    <property type="component" value="Unassembled WGS sequence"/>
</dbReference>
<dbReference type="EMBL" id="SAUX01000032">
    <property type="protein sequence ID" value="RWR26463.1"/>
    <property type="molecule type" value="Genomic_DNA"/>
</dbReference>
<dbReference type="EMBL" id="SAUY01000004">
    <property type="protein sequence ID" value="RWR33885.1"/>
    <property type="molecule type" value="Genomic_DNA"/>
</dbReference>
<dbReference type="AlphaFoldDB" id="A0A443J8E8"/>
<name>A0A443J8E8_9RHOB</name>
<organism evidence="9 13">
    <name type="scientific">Paenirhodobacter populi</name>
    <dbReference type="NCBI Taxonomy" id="2306993"/>
    <lineage>
        <taxon>Bacteria</taxon>
        <taxon>Pseudomonadati</taxon>
        <taxon>Pseudomonadota</taxon>
        <taxon>Alphaproteobacteria</taxon>
        <taxon>Rhodobacterales</taxon>
        <taxon>Rhodobacter group</taxon>
        <taxon>Paenirhodobacter</taxon>
    </lineage>
</organism>
<evidence type="ECO:0000313" key="10">
    <source>
        <dbReference type="EMBL" id="RWR26463.1"/>
    </source>
</evidence>
<dbReference type="Proteomes" id="UP000284476">
    <property type="component" value="Unassembled WGS sequence"/>
</dbReference>
<reference evidence="12 13" key="1">
    <citation type="submission" date="2019-01" db="EMBL/GenBank/DDBJ databases">
        <title>Sinorhodobacter populi sp. nov. isolated from the symptomatic bark tissue of Populus euramericana canker.</title>
        <authorList>
            <person name="Xu G."/>
        </authorList>
    </citation>
    <scope>NUCLEOTIDE SEQUENCE [LARGE SCALE GENOMIC DNA]</scope>
    <source>
        <strain evidence="11 12">07D10-4-3</strain>
        <strain evidence="8 15">2D-5</strain>
        <strain evidence="10 14">D19-10-3-21</strain>
        <strain evidence="9 13">SK2B-1</strain>
    </source>
</reference>
<dbReference type="InterPro" id="IPR007341">
    <property type="entry name" value="Transgly_assoc"/>
</dbReference>
<evidence type="ECO:0000313" key="15">
    <source>
        <dbReference type="Proteomes" id="UP000285710"/>
    </source>
</evidence>
<comment type="similarity">
    <text evidence="2">Belongs to the UPF0410 family.</text>
</comment>
<feature type="transmembrane region" description="Helical" evidence="7">
    <location>
        <begin position="6"/>
        <end position="23"/>
    </location>
</feature>
<reference evidence="12 13" key="2">
    <citation type="submission" date="2019-01" db="EMBL/GenBank/DDBJ databases">
        <authorList>
            <person name="Li Y."/>
        </authorList>
    </citation>
    <scope>NUCLEOTIDE SEQUENCE [LARGE SCALE GENOMIC DNA]</scope>
    <source>
        <strain evidence="11 12">07D10-4-3</strain>
        <strain evidence="8 15">2D-5</strain>
        <strain evidence="10 14">D19-10-3-21</strain>
        <strain evidence="9 13">SK2B-1</strain>
    </source>
</reference>
<evidence type="ECO:0000256" key="3">
    <source>
        <dbReference type="ARBA" id="ARBA00022475"/>
    </source>
</evidence>
<accession>A0A443IMC6</accession>
<dbReference type="PANTHER" id="PTHR33884:SF3">
    <property type="entry name" value="UPF0410 PROTEIN YMGE"/>
    <property type="match status" value="1"/>
</dbReference>
<keyword evidence="6 7" id="KW-0472">Membrane</keyword>
<keyword evidence="3" id="KW-1003">Cell membrane</keyword>
<feature type="transmembrane region" description="Helical" evidence="7">
    <location>
        <begin position="30"/>
        <end position="52"/>
    </location>
</feature>
<dbReference type="Proteomes" id="UP000285710">
    <property type="component" value="Unassembled WGS sequence"/>
</dbReference>
<evidence type="ECO:0000313" key="12">
    <source>
        <dbReference type="Proteomes" id="UP000284451"/>
    </source>
</evidence>
<evidence type="ECO:0000313" key="13">
    <source>
        <dbReference type="Proteomes" id="UP000284476"/>
    </source>
</evidence>
<evidence type="ECO:0000256" key="6">
    <source>
        <dbReference type="ARBA" id="ARBA00023136"/>
    </source>
</evidence>
<dbReference type="OrthoDB" id="9815411at2"/>
<accession>A0A443J8E8</accession>
<evidence type="ECO:0000313" key="11">
    <source>
        <dbReference type="EMBL" id="RWR33885.1"/>
    </source>
</evidence>
<dbReference type="EMBL" id="SAUW01000025">
    <property type="protein sequence ID" value="RWR06814.1"/>
    <property type="molecule type" value="Genomic_DNA"/>
</dbReference>
<dbReference type="GO" id="GO:0005886">
    <property type="term" value="C:plasma membrane"/>
    <property type="evidence" value="ECO:0007669"/>
    <property type="project" value="UniProtKB-SubCell"/>
</dbReference>
<accession>A0A443KM82</accession>
<evidence type="ECO:0000256" key="4">
    <source>
        <dbReference type="ARBA" id="ARBA00022692"/>
    </source>
</evidence>
<evidence type="ECO:0000313" key="9">
    <source>
        <dbReference type="EMBL" id="RWR16772.1"/>
    </source>
</evidence>